<organism evidence="2 3">
    <name type="scientific">Bordetella hinzii</name>
    <dbReference type="NCBI Taxonomy" id="103855"/>
    <lineage>
        <taxon>Bacteria</taxon>
        <taxon>Pseudomonadati</taxon>
        <taxon>Pseudomonadota</taxon>
        <taxon>Betaproteobacteria</taxon>
        <taxon>Burkholderiales</taxon>
        <taxon>Alcaligenaceae</taxon>
        <taxon>Bordetella</taxon>
    </lineage>
</organism>
<dbReference type="Proteomes" id="UP000282741">
    <property type="component" value="Chromosome"/>
</dbReference>
<reference evidence="3" key="1">
    <citation type="submission" date="2017-10" db="EMBL/GenBank/DDBJ databases">
        <title>Whole genome sequencing of various Bordetella species.</title>
        <authorList>
            <person name="Weigand M.R."/>
            <person name="Loparev V."/>
            <person name="Peng Y."/>
            <person name="Bowden K.E."/>
            <person name="Tondella M.L."/>
            <person name="Williams M.M."/>
        </authorList>
    </citation>
    <scope>NUCLEOTIDE SEQUENCE [LARGE SCALE GENOMIC DNA]</scope>
    <source>
        <strain evidence="3">H720</strain>
    </source>
</reference>
<evidence type="ECO:0008006" key="4">
    <source>
        <dbReference type="Google" id="ProtNLM"/>
    </source>
</evidence>
<feature type="signal peptide" evidence="1">
    <location>
        <begin position="1"/>
        <end position="29"/>
    </location>
</feature>
<evidence type="ECO:0000256" key="1">
    <source>
        <dbReference type="SAM" id="SignalP"/>
    </source>
</evidence>
<dbReference type="InterPro" id="IPR047780">
    <property type="entry name" value="TssQ-like"/>
</dbReference>
<dbReference type="NCBIfam" id="NF038027">
    <property type="entry name" value="TssQ_fam"/>
    <property type="match status" value="1"/>
</dbReference>
<sequence>MKRINIQLFPLGMLVLSCGLAACTGPRTAAELPPTPAAQQALEMVQANYQAGRYGEVIRYVAKSDDLATAPASVKIPALKLQAFSYCVSNYPQLCQDAFARILAIDPNFELTPAEIGHPVWGPAYKRAKQAR</sequence>
<dbReference type="PROSITE" id="PS51257">
    <property type="entry name" value="PROKAR_LIPOPROTEIN"/>
    <property type="match status" value="1"/>
</dbReference>
<feature type="chain" id="PRO_5042970140" description="Lipoprotein" evidence="1">
    <location>
        <begin position="30"/>
        <end position="132"/>
    </location>
</feature>
<keyword evidence="1" id="KW-0732">Signal</keyword>
<proteinExistence type="predicted"/>
<dbReference type="EMBL" id="CP024172">
    <property type="protein sequence ID" value="AZW16705.1"/>
    <property type="molecule type" value="Genomic_DNA"/>
</dbReference>
<accession>A0AAN1VFJ7</accession>
<gene>
    <name evidence="2" type="ORF">CS347_07940</name>
</gene>
<evidence type="ECO:0000313" key="2">
    <source>
        <dbReference type="EMBL" id="AZW16705.1"/>
    </source>
</evidence>
<name>A0AAN1VFJ7_9BORD</name>
<dbReference type="AlphaFoldDB" id="A0AAN1VFJ7"/>
<evidence type="ECO:0000313" key="3">
    <source>
        <dbReference type="Proteomes" id="UP000282741"/>
    </source>
</evidence>
<protein>
    <recommendedName>
        <fullName evidence="4">Lipoprotein</fullName>
    </recommendedName>
</protein>